<comment type="caution">
    <text evidence="3">The sequence shown here is derived from an EMBL/GenBank/DDBJ whole genome shotgun (WGS) entry which is preliminary data.</text>
</comment>
<evidence type="ECO:0000313" key="3">
    <source>
        <dbReference type="EMBL" id="GLC58349.1"/>
    </source>
</evidence>
<dbReference type="Gene3D" id="1.25.40.10">
    <property type="entry name" value="Tetratricopeptide repeat domain"/>
    <property type="match status" value="1"/>
</dbReference>
<dbReference type="Proteomes" id="UP001165080">
    <property type="component" value="Unassembled WGS sequence"/>
</dbReference>
<dbReference type="Pfam" id="PF01535">
    <property type="entry name" value="PPR"/>
    <property type="match status" value="1"/>
</dbReference>
<sequence length="214" mass="23049">MNVQVRRCSQLGRTETKVPRCPCRRPLVRPQIVAAAAAQRTAEEYSQLLLSSGDDWTKTLELITEVNVLRIDVEPRALESAVVSLASGGQWQRAEALYRQLQSRGHTPSSGTTTALVAGLAGSQQGQRAASLLGELGGLGAHGGTDGGLGPAYNLVTRALARQGLLDEAYDILTRMMKAEMLVEASTFTCVASSCMNAERTELAEEVLEMRDYL</sequence>
<dbReference type="InterPro" id="IPR002885">
    <property type="entry name" value="PPR_rpt"/>
</dbReference>
<dbReference type="EMBL" id="BRXU01000022">
    <property type="protein sequence ID" value="GLC58349.1"/>
    <property type="molecule type" value="Genomic_DNA"/>
</dbReference>
<keyword evidence="2" id="KW-0677">Repeat</keyword>
<evidence type="ECO:0000256" key="2">
    <source>
        <dbReference type="ARBA" id="ARBA00022737"/>
    </source>
</evidence>
<gene>
    <name evidence="3" type="primary">PLEST010754</name>
    <name evidence="3" type="ORF">PLESTB_001349400</name>
</gene>
<dbReference type="NCBIfam" id="TIGR00756">
    <property type="entry name" value="PPR"/>
    <property type="match status" value="1"/>
</dbReference>
<protein>
    <recommendedName>
        <fullName evidence="5">Pentatricopeptide repeat-containing protein</fullName>
    </recommendedName>
</protein>
<dbReference type="PANTHER" id="PTHR47447:SF17">
    <property type="entry name" value="OS12G0638900 PROTEIN"/>
    <property type="match status" value="1"/>
</dbReference>
<comment type="similarity">
    <text evidence="1">Belongs to the PPR family. P subfamily.</text>
</comment>
<proteinExistence type="inferred from homology"/>
<dbReference type="PANTHER" id="PTHR47447">
    <property type="entry name" value="OS03G0856100 PROTEIN"/>
    <property type="match status" value="1"/>
</dbReference>
<dbReference type="AlphaFoldDB" id="A0A9W6F6Q6"/>
<evidence type="ECO:0000256" key="1">
    <source>
        <dbReference type="ARBA" id="ARBA00007626"/>
    </source>
</evidence>
<reference evidence="3 4" key="1">
    <citation type="journal article" date="2023" name="Commun. Biol.">
        <title>Reorganization of the ancestral sex-determining regions during the evolution of trioecy in Pleodorina starrii.</title>
        <authorList>
            <person name="Takahashi K."/>
            <person name="Suzuki S."/>
            <person name="Kawai-Toyooka H."/>
            <person name="Yamamoto K."/>
            <person name="Hamaji T."/>
            <person name="Ootsuki R."/>
            <person name="Yamaguchi H."/>
            <person name="Kawachi M."/>
            <person name="Higashiyama T."/>
            <person name="Nozaki H."/>
        </authorList>
    </citation>
    <scope>NUCLEOTIDE SEQUENCE [LARGE SCALE GENOMIC DNA]</scope>
    <source>
        <strain evidence="3 4">NIES-4479</strain>
    </source>
</reference>
<keyword evidence="4" id="KW-1185">Reference proteome</keyword>
<dbReference type="InterPro" id="IPR011990">
    <property type="entry name" value="TPR-like_helical_dom_sf"/>
</dbReference>
<evidence type="ECO:0000313" key="4">
    <source>
        <dbReference type="Proteomes" id="UP001165080"/>
    </source>
</evidence>
<name>A0A9W6F6Q6_9CHLO</name>
<dbReference type="OrthoDB" id="185373at2759"/>
<accession>A0A9W6F6Q6</accession>
<evidence type="ECO:0008006" key="5">
    <source>
        <dbReference type="Google" id="ProtNLM"/>
    </source>
</evidence>
<organism evidence="3 4">
    <name type="scientific">Pleodorina starrii</name>
    <dbReference type="NCBI Taxonomy" id="330485"/>
    <lineage>
        <taxon>Eukaryota</taxon>
        <taxon>Viridiplantae</taxon>
        <taxon>Chlorophyta</taxon>
        <taxon>core chlorophytes</taxon>
        <taxon>Chlorophyceae</taxon>
        <taxon>CS clade</taxon>
        <taxon>Chlamydomonadales</taxon>
        <taxon>Volvocaceae</taxon>
        <taxon>Pleodorina</taxon>
    </lineage>
</organism>